<dbReference type="InterPro" id="IPR006668">
    <property type="entry name" value="Mg_transptr_MgtE_intracell_dom"/>
</dbReference>
<evidence type="ECO:0000313" key="2">
    <source>
        <dbReference type="EMBL" id="CAB4940248.1"/>
    </source>
</evidence>
<dbReference type="SMART" id="SM00116">
    <property type="entry name" value="CBS"/>
    <property type="match status" value="2"/>
</dbReference>
<dbReference type="GO" id="GO:0015095">
    <property type="term" value="F:magnesium ion transmembrane transporter activity"/>
    <property type="evidence" value="ECO:0007669"/>
    <property type="project" value="InterPro"/>
</dbReference>
<dbReference type="SMART" id="SM00924">
    <property type="entry name" value="MgtE_N"/>
    <property type="match status" value="1"/>
</dbReference>
<dbReference type="AlphaFoldDB" id="A0A6J7JAC6"/>
<proteinExistence type="predicted"/>
<protein>
    <submittedName>
        <fullName evidence="2">Unannotated protein</fullName>
    </submittedName>
</protein>
<dbReference type="GO" id="GO:0016020">
    <property type="term" value="C:membrane"/>
    <property type="evidence" value="ECO:0007669"/>
    <property type="project" value="InterPro"/>
</dbReference>
<dbReference type="SUPFAM" id="SSF54631">
    <property type="entry name" value="CBS-domain pair"/>
    <property type="match status" value="1"/>
</dbReference>
<dbReference type="EMBL" id="CAFBNL010000001">
    <property type="protein sequence ID" value="CAB4940248.1"/>
    <property type="molecule type" value="Genomic_DNA"/>
</dbReference>
<dbReference type="PROSITE" id="PS51371">
    <property type="entry name" value="CBS"/>
    <property type="match status" value="2"/>
</dbReference>
<dbReference type="InterPro" id="IPR006669">
    <property type="entry name" value="MgtE_transporter"/>
</dbReference>
<dbReference type="PANTHER" id="PTHR43773">
    <property type="entry name" value="MAGNESIUM TRANSPORTER MGTE"/>
    <property type="match status" value="1"/>
</dbReference>
<dbReference type="Gene3D" id="3.10.580.10">
    <property type="entry name" value="CBS-domain"/>
    <property type="match status" value="1"/>
</dbReference>
<evidence type="ECO:0000259" key="1">
    <source>
        <dbReference type="PROSITE" id="PS51371"/>
    </source>
</evidence>
<reference evidence="2" key="1">
    <citation type="submission" date="2020-05" db="EMBL/GenBank/DDBJ databases">
        <authorList>
            <person name="Chiriac C."/>
            <person name="Salcher M."/>
            <person name="Ghai R."/>
            <person name="Kavagutti S V."/>
        </authorList>
    </citation>
    <scope>NUCLEOTIDE SEQUENCE</scope>
</reference>
<dbReference type="Pfam" id="PF00571">
    <property type="entry name" value="CBS"/>
    <property type="match status" value="2"/>
</dbReference>
<dbReference type="PANTHER" id="PTHR43773:SF1">
    <property type="entry name" value="MAGNESIUM TRANSPORTER MGTE"/>
    <property type="match status" value="1"/>
</dbReference>
<dbReference type="InterPro" id="IPR046342">
    <property type="entry name" value="CBS_dom_sf"/>
</dbReference>
<dbReference type="InterPro" id="IPR038076">
    <property type="entry name" value="MgtE_N_sf"/>
</dbReference>
<sequence length="446" mass="49087">MALRQTFRANGAIKRRQERRTKRILANRTVAEALISVAGLVGRAVTSIGDIEVGRIADVVVRWSGDGYPPVTGLVVRVGRRRAYVPIEQVQSITQDGARLNSARMDLRDFNRRDDEVSLNADVVDHQLVDIDGVRVVRASDLYLALVGEEIRLVGVDVGFATLLRRLGPANRRTRPTPDRVIDWAAVQPFGTGDGSMRLASPNQALKRLRPAELADLLEELGRDERQELLRALDPEAAADALEEMEPGELRELLREMTPEDAAALLIEMEPDEAVDALREFEDEEVDALIAVMPRENAELLAQLLGYDEESAGGVMTTNLILVRPDMTVGEVRWILRSEAEHQADVDAVIIVDSDGRLIHDIGLFELLVAAKEDLVGSLDGGPDPVTVSPETSVTFVVEQFIESRGSSVVVVDSENRPIGRILADDLVDALVPERGKLRFPRFLVG</sequence>
<dbReference type="Pfam" id="PF03448">
    <property type="entry name" value="MgtE_N"/>
    <property type="match status" value="1"/>
</dbReference>
<gene>
    <name evidence="2" type="ORF">UFOPK3789_00030</name>
</gene>
<name>A0A6J7JAC6_9ZZZZ</name>
<feature type="domain" description="CBS" evidence="1">
    <location>
        <begin position="381"/>
        <end position="438"/>
    </location>
</feature>
<dbReference type="SUPFAM" id="SSF158791">
    <property type="entry name" value="MgtE N-terminal domain-like"/>
    <property type="match status" value="1"/>
</dbReference>
<dbReference type="InterPro" id="IPR000644">
    <property type="entry name" value="CBS_dom"/>
</dbReference>
<accession>A0A6J7JAC6</accession>
<feature type="domain" description="CBS" evidence="1">
    <location>
        <begin position="316"/>
        <end position="379"/>
    </location>
</feature>
<dbReference type="Gene3D" id="1.25.60.10">
    <property type="entry name" value="MgtE N-terminal domain-like"/>
    <property type="match status" value="1"/>
</dbReference>
<organism evidence="2">
    <name type="scientific">freshwater metagenome</name>
    <dbReference type="NCBI Taxonomy" id="449393"/>
    <lineage>
        <taxon>unclassified sequences</taxon>
        <taxon>metagenomes</taxon>
        <taxon>ecological metagenomes</taxon>
    </lineage>
</organism>